<keyword evidence="1" id="KW-1133">Transmembrane helix</keyword>
<accession>A0A1V2JWC8</accession>
<proteinExistence type="predicted"/>
<dbReference type="AlphaFoldDB" id="A0A1V2JWC8"/>
<evidence type="ECO:0000313" key="3">
    <source>
        <dbReference type="Proteomes" id="UP000189295"/>
    </source>
</evidence>
<feature type="transmembrane region" description="Helical" evidence="1">
    <location>
        <begin position="28"/>
        <end position="51"/>
    </location>
</feature>
<comment type="caution">
    <text evidence="2">The sequence shown here is derived from an EMBL/GenBank/DDBJ whole genome shotgun (WGS) entry which is preliminary data.</text>
</comment>
<name>A0A1V2JWC8_PSECE</name>
<reference evidence="2 3" key="1">
    <citation type="submission" date="2016-10" db="EMBL/GenBank/DDBJ databases">
        <title>Pseudomonas lactis sp. nov. and Pseudomonas paralactis sp. nov., isolated from bovine raw milk.</title>
        <authorList>
            <person name="Von Neubeck M."/>
            <person name="Huptas C."/>
            <person name="Glueck C."/>
            <person name="Krewinkel M."/>
            <person name="Stoeckel M."/>
            <person name="Stressler T."/>
            <person name="Fischer L."/>
            <person name="Hinrichs J."/>
            <person name="Scherer S."/>
            <person name="Wenning M."/>
        </authorList>
    </citation>
    <scope>NUCLEOTIDE SEQUENCE [LARGE SCALE GENOMIC DNA]</scope>
    <source>
        <strain evidence="2 3">DSM 17516</strain>
    </source>
</reference>
<keyword evidence="1" id="KW-0812">Transmembrane</keyword>
<dbReference type="Proteomes" id="UP000189295">
    <property type="component" value="Unassembled WGS sequence"/>
</dbReference>
<sequence length="65" mass="7359">MARIVLHVEVRDRFLRVITTTMIGQCTIWLRVSFAKVAVSTTAMIAHLVVVRAKSLRVFMITMIG</sequence>
<organism evidence="2 3">
    <name type="scientific">Pseudomonas cedrina subsp. cedrina</name>
    <dbReference type="NCBI Taxonomy" id="76762"/>
    <lineage>
        <taxon>Bacteria</taxon>
        <taxon>Pseudomonadati</taxon>
        <taxon>Pseudomonadota</taxon>
        <taxon>Gammaproteobacteria</taxon>
        <taxon>Pseudomonadales</taxon>
        <taxon>Pseudomonadaceae</taxon>
        <taxon>Pseudomonas</taxon>
    </lineage>
</organism>
<evidence type="ECO:0000313" key="2">
    <source>
        <dbReference type="EMBL" id="ONH49817.1"/>
    </source>
</evidence>
<evidence type="ECO:0000256" key="1">
    <source>
        <dbReference type="SAM" id="Phobius"/>
    </source>
</evidence>
<gene>
    <name evidence="2" type="ORF">BLL36_27875</name>
</gene>
<keyword evidence="1" id="KW-0472">Membrane</keyword>
<dbReference type="EMBL" id="MNPW01000021">
    <property type="protein sequence ID" value="ONH49817.1"/>
    <property type="molecule type" value="Genomic_DNA"/>
</dbReference>
<protein>
    <submittedName>
        <fullName evidence="2">Uncharacterized protein</fullName>
    </submittedName>
</protein>